<proteinExistence type="predicted"/>
<accession>A0A934K043</accession>
<protein>
    <submittedName>
        <fullName evidence="2">Uncharacterized protein</fullName>
    </submittedName>
</protein>
<dbReference type="AlphaFoldDB" id="A0A934K043"/>
<feature type="region of interest" description="Disordered" evidence="1">
    <location>
        <begin position="96"/>
        <end position="151"/>
    </location>
</feature>
<evidence type="ECO:0000313" key="2">
    <source>
        <dbReference type="EMBL" id="MBJ7596504.1"/>
    </source>
</evidence>
<evidence type="ECO:0000313" key="3">
    <source>
        <dbReference type="Proteomes" id="UP000612893"/>
    </source>
</evidence>
<evidence type="ECO:0000256" key="1">
    <source>
        <dbReference type="SAM" id="MobiDB-lite"/>
    </source>
</evidence>
<reference evidence="2" key="1">
    <citation type="submission" date="2020-10" db="EMBL/GenBank/DDBJ databases">
        <title>Ca. Dormibacterota MAGs.</title>
        <authorList>
            <person name="Montgomery K."/>
        </authorList>
    </citation>
    <scope>NUCLEOTIDE SEQUENCE [LARGE SCALE GENOMIC DNA]</scope>
    <source>
        <strain evidence="2">SC8812_S17_10</strain>
    </source>
</reference>
<keyword evidence="3" id="KW-1185">Reference proteome</keyword>
<sequence length="285" mass="31954">MSQAPHPSSPTRTGASLQERLDAIVDSLERLRLKVRKRGAHWRATCPLCGGKLTLDVHVLGLDTIGMRCFKCERHSNELLDALDLPHSIIYPASSRTRARLGRPPAEENRNPGVTLGNSGCPSPETTRSKSQQVTEAPTEHGVSPEPASLTGELSRREILELELAFMRMSELLRERPPLQMRVLDLLHDEHAGRREVFPCSRSWLIRELGARYDLRASQRQVRKALDLLLSQPEVLVVDRREKRKGSPGRPWVLYRFGRMGSALRPAALTRGVSASESREEVGSR</sequence>
<feature type="compositionally biased region" description="Polar residues" evidence="1">
    <location>
        <begin position="116"/>
        <end position="136"/>
    </location>
</feature>
<gene>
    <name evidence="2" type="ORF">JF922_00220</name>
</gene>
<comment type="caution">
    <text evidence="2">The sequence shown here is derived from an EMBL/GenBank/DDBJ whole genome shotgun (WGS) entry which is preliminary data.</text>
</comment>
<dbReference type="Proteomes" id="UP000612893">
    <property type="component" value="Unassembled WGS sequence"/>
</dbReference>
<dbReference type="EMBL" id="JAEKNR010000003">
    <property type="protein sequence ID" value="MBJ7596504.1"/>
    <property type="molecule type" value="Genomic_DNA"/>
</dbReference>
<name>A0A934K043_9BACT</name>
<organism evidence="2 3">
    <name type="scientific">Candidatus Nephthysia bennettiae</name>
    <dbReference type="NCBI Taxonomy" id="3127016"/>
    <lineage>
        <taxon>Bacteria</taxon>
        <taxon>Bacillati</taxon>
        <taxon>Candidatus Dormiibacterota</taxon>
        <taxon>Candidatus Dormibacteria</taxon>
        <taxon>Candidatus Dormibacterales</taxon>
        <taxon>Candidatus Dormibacteraceae</taxon>
        <taxon>Candidatus Nephthysia</taxon>
    </lineage>
</organism>